<dbReference type="InterPro" id="IPR010287">
    <property type="entry name" value="DUF892_YciF-like"/>
</dbReference>
<dbReference type="InterPro" id="IPR009078">
    <property type="entry name" value="Ferritin-like_SF"/>
</dbReference>
<feature type="compositionally biased region" description="Basic residues" evidence="2">
    <location>
        <begin position="18"/>
        <end position="27"/>
    </location>
</feature>
<organism evidence="3 4">
    <name type="scientific">Rhodovastum atsumiense</name>
    <dbReference type="NCBI Taxonomy" id="504468"/>
    <lineage>
        <taxon>Bacteria</taxon>
        <taxon>Pseudomonadati</taxon>
        <taxon>Pseudomonadota</taxon>
        <taxon>Alphaproteobacteria</taxon>
        <taxon>Acetobacterales</taxon>
        <taxon>Acetobacteraceae</taxon>
        <taxon>Rhodovastum</taxon>
    </lineage>
</organism>
<dbReference type="Gene3D" id="1.20.1260.10">
    <property type="match status" value="1"/>
</dbReference>
<dbReference type="OrthoDB" id="7273732at2"/>
<dbReference type="PANTHER" id="PTHR30565">
    <property type="entry name" value="PROTEIN YCIF"/>
    <property type="match status" value="1"/>
</dbReference>
<feature type="coiled-coil region" evidence="1">
    <location>
        <begin position="104"/>
        <end position="131"/>
    </location>
</feature>
<reference evidence="3 4" key="1">
    <citation type="submission" date="2019-09" db="EMBL/GenBank/DDBJ databases">
        <title>Genome sequence of Rhodovastum atsumiense, a diverse member of the Acetobacteraceae family of non-sulfur purple photosynthetic bacteria.</title>
        <authorList>
            <person name="Meyer T."/>
            <person name="Kyndt J."/>
        </authorList>
    </citation>
    <scope>NUCLEOTIDE SEQUENCE [LARGE SCALE GENOMIC DNA]</scope>
    <source>
        <strain evidence="3 4">DSM 21279</strain>
    </source>
</reference>
<keyword evidence="1" id="KW-0175">Coiled coil</keyword>
<evidence type="ECO:0000256" key="2">
    <source>
        <dbReference type="SAM" id="MobiDB-lite"/>
    </source>
</evidence>
<dbReference type="PANTHER" id="PTHR30565:SF9">
    <property type="entry name" value="PROTEIN YCIF"/>
    <property type="match status" value="1"/>
</dbReference>
<sequence>MQQKKHWNNHRLSDGKRQSRRNCRRRQALPAHRTGVIGRGFACARPWACKHKRERTVERTLLTASEQAQSIYTAGLRNQHAVENQAIEILERQIGRLENYPEMRARLQQHLEESRQQAQRLDQLLASLDSSPSVLKDTAMSFMGNVMALAHVPASDEVIKNSFANYAFEHYEIASYKSLITIAEVVSHADAIRLLGQSLTEEQAMAQWIDDHLKDTTLTFLRRSEQGEKAGL</sequence>
<dbReference type="Proteomes" id="UP000325255">
    <property type="component" value="Unassembled WGS sequence"/>
</dbReference>
<comment type="caution">
    <text evidence="3">The sequence shown here is derived from an EMBL/GenBank/DDBJ whole genome shotgun (WGS) entry which is preliminary data.</text>
</comment>
<feature type="region of interest" description="Disordered" evidence="2">
    <location>
        <begin position="1"/>
        <end position="29"/>
    </location>
</feature>
<keyword evidence="4" id="KW-1185">Reference proteome</keyword>
<evidence type="ECO:0000313" key="3">
    <source>
        <dbReference type="EMBL" id="KAA5611724.1"/>
    </source>
</evidence>
<protein>
    <submittedName>
        <fullName evidence="3">Ferritin-like domain-containing protein</fullName>
    </submittedName>
</protein>
<accession>A0A5M6ITT9</accession>
<evidence type="ECO:0000313" key="4">
    <source>
        <dbReference type="Proteomes" id="UP000325255"/>
    </source>
</evidence>
<dbReference type="SUPFAM" id="SSF47240">
    <property type="entry name" value="Ferritin-like"/>
    <property type="match status" value="1"/>
</dbReference>
<gene>
    <name evidence="3" type="ORF">F1189_13075</name>
</gene>
<dbReference type="Pfam" id="PF05974">
    <property type="entry name" value="DUF892"/>
    <property type="match status" value="1"/>
</dbReference>
<dbReference type="AlphaFoldDB" id="A0A5M6ITT9"/>
<dbReference type="InterPro" id="IPR047114">
    <property type="entry name" value="YciF"/>
</dbReference>
<dbReference type="EMBL" id="VWPK01000018">
    <property type="protein sequence ID" value="KAA5611724.1"/>
    <property type="molecule type" value="Genomic_DNA"/>
</dbReference>
<proteinExistence type="predicted"/>
<evidence type="ECO:0000256" key="1">
    <source>
        <dbReference type="SAM" id="Coils"/>
    </source>
</evidence>
<dbReference type="InterPro" id="IPR012347">
    <property type="entry name" value="Ferritin-like"/>
</dbReference>
<name>A0A5M6ITT9_9PROT</name>